<keyword evidence="2" id="KW-0472">Membrane</keyword>
<dbReference type="OrthoDB" id="4762520at2"/>
<proteinExistence type="predicted"/>
<dbReference type="EMBL" id="LZKJ01000125">
    <property type="protein sequence ID" value="OBI45371.1"/>
    <property type="molecule type" value="Genomic_DNA"/>
</dbReference>
<reference evidence="5" key="1">
    <citation type="submission" date="2016-06" db="EMBL/GenBank/DDBJ databases">
        <authorList>
            <person name="Sutton G."/>
            <person name="Brinkac L."/>
            <person name="Sanka R."/>
            <person name="Adams M."/>
            <person name="Lau E."/>
            <person name="Sam S."/>
            <person name="Sreng N."/>
            <person name="Him V."/>
            <person name="Kerleguer A."/>
            <person name="Cheng S."/>
        </authorList>
    </citation>
    <scope>NUCLEOTIDE SEQUENCE [LARGE SCALE GENOMIC DNA]</scope>
    <source>
        <strain evidence="5">E861</strain>
    </source>
</reference>
<evidence type="ECO:0000256" key="1">
    <source>
        <dbReference type="SAM" id="MobiDB-lite"/>
    </source>
</evidence>
<feature type="compositionally biased region" description="Polar residues" evidence="1">
    <location>
        <begin position="313"/>
        <end position="327"/>
    </location>
</feature>
<feature type="region of interest" description="Disordered" evidence="1">
    <location>
        <begin position="197"/>
        <end position="339"/>
    </location>
</feature>
<evidence type="ECO:0000256" key="2">
    <source>
        <dbReference type="SAM" id="Phobius"/>
    </source>
</evidence>
<gene>
    <name evidence="4" type="ORF">A5707_02380</name>
</gene>
<sequence length="339" mass="34658">MSDYGRTPFDQPDLAALAHTDRLLDALATREPVGFPEFVEPGDDALAALLADWRDDLRWPPASGLVSDAEAIAALERGLTDQPPRRRGLALAGSAAAAVLALGGFGALVGNAQPGDALYGMHRMLFGEPPSVHDDRVELAAKTELEQVQQMINQGQWSQAQDKLAAVNDSVQTVNDTSRKQQLVDQMNQLNAKVATHDPNATVAPSTVPDPGVPPATTTTMPVSVSASSSEPTTSVPSSAAAPTTTAPAATTTASPVPASTPTSVPPAAASQTPPSPSTSAPPTANATTPTTSAPTPAQSPSQVVTVTQTTQMPSTAAKSTSQQPVPSSDGKNDGPGEN</sequence>
<feature type="transmembrane region" description="Helical" evidence="2">
    <location>
        <begin position="89"/>
        <end position="109"/>
    </location>
</feature>
<evidence type="ECO:0000313" key="5">
    <source>
        <dbReference type="Proteomes" id="UP000093592"/>
    </source>
</evidence>
<comment type="caution">
    <text evidence="4">The sequence shown here is derived from an EMBL/GenBank/DDBJ whole genome shotgun (WGS) entry which is preliminary data.</text>
</comment>
<feature type="domain" description="Anti-sigma-D factor RsdA sigma factor binding region" evidence="3">
    <location>
        <begin position="13"/>
        <end position="61"/>
    </location>
</feature>
<organism evidence="4 5">
    <name type="scientific">Mycobacterium kyorinense</name>
    <dbReference type="NCBI Taxonomy" id="487514"/>
    <lineage>
        <taxon>Bacteria</taxon>
        <taxon>Bacillati</taxon>
        <taxon>Actinomycetota</taxon>
        <taxon>Actinomycetes</taxon>
        <taxon>Mycobacteriales</taxon>
        <taxon>Mycobacteriaceae</taxon>
        <taxon>Mycobacterium</taxon>
    </lineage>
</organism>
<dbReference type="AlphaFoldDB" id="A0A1A2Z8D3"/>
<evidence type="ECO:0000259" key="3">
    <source>
        <dbReference type="Pfam" id="PF16751"/>
    </source>
</evidence>
<keyword evidence="2" id="KW-0812">Transmembrane</keyword>
<dbReference type="InterPro" id="IPR031928">
    <property type="entry name" value="RsdA_SigD-bd"/>
</dbReference>
<dbReference type="Gene3D" id="6.10.250.1300">
    <property type="match status" value="1"/>
</dbReference>
<feature type="compositionally biased region" description="Low complexity" evidence="1">
    <location>
        <begin position="215"/>
        <end position="312"/>
    </location>
</feature>
<dbReference type="RefSeq" id="WP_065015050.1">
    <property type="nucleotide sequence ID" value="NZ_LZKJ01000125.1"/>
</dbReference>
<accession>A0A1A2Z8D3</accession>
<protein>
    <recommendedName>
        <fullName evidence="3">Anti-sigma-D factor RsdA sigma factor binding region domain-containing protein</fullName>
    </recommendedName>
</protein>
<dbReference type="Pfam" id="PF16751">
    <property type="entry name" value="RsdA_SigD_bd"/>
    <property type="match status" value="1"/>
</dbReference>
<dbReference type="Proteomes" id="UP000093592">
    <property type="component" value="Unassembled WGS sequence"/>
</dbReference>
<keyword evidence="2" id="KW-1133">Transmembrane helix</keyword>
<evidence type="ECO:0000313" key="4">
    <source>
        <dbReference type="EMBL" id="OBI45371.1"/>
    </source>
</evidence>
<name>A0A1A2Z8D3_9MYCO</name>